<dbReference type="AlphaFoldDB" id="A0ABD3M1R5"/>
<protein>
    <submittedName>
        <fullName evidence="1">Uncharacterized protein</fullName>
    </submittedName>
</protein>
<sequence length="266" mass="30211">MNENQEMQTMAPNQQELTLSNDAYCPYQDEELEQLIQCFGEEELDQVIRCYAALMDHRNSDTFLMKIALSSPYPLSLLSGNRMRRRIEFIEDKILPSGFGSSLREAMAVELLVDYEGEISLERFLKGVADCCIRDSKNQLRLIWDSCSVDDTELKEHGLDPAKIVDLCYRLSIAAEVITTRNFDMDAITAKLESEHDFACSSLERSLAETGSNGVVNKQNFFDWAQTSAPHISSTMSSFVHQLLFHTTKMPTTLNYVPFKFPTSSD</sequence>
<name>A0ABD3M1R5_9STRA</name>
<evidence type="ECO:0000313" key="2">
    <source>
        <dbReference type="Proteomes" id="UP001530293"/>
    </source>
</evidence>
<dbReference type="EMBL" id="JALLBG020000255">
    <property type="protein sequence ID" value="KAL3757678.1"/>
    <property type="molecule type" value="Genomic_DNA"/>
</dbReference>
<comment type="caution">
    <text evidence="1">The sequence shown here is derived from an EMBL/GenBank/DDBJ whole genome shotgun (WGS) entry which is preliminary data.</text>
</comment>
<keyword evidence="2" id="KW-1185">Reference proteome</keyword>
<reference evidence="1 2" key="1">
    <citation type="submission" date="2024-10" db="EMBL/GenBank/DDBJ databases">
        <title>Updated reference genomes for cyclostephanoid diatoms.</title>
        <authorList>
            <person name="Roberts W.R."/>
            <person name="Alverson A.J."/>
        </authorList>
    </citation>
    <scope>NUCLEOTIDE SEQUENCE [LARGE SCALE GENOMIC DNA]</scope>
    <source>
        <strain evidence="1 2">AJA232-27</strain>
    </source>
</reference>
<accession>A0ABD3M1R5</accession>
<organism evidence="1 2">
    <name type="scientific">Discostella pseudostelligera</name>
    <dbReference type="NCBI Taxonomy" id="259834"/>
    <lineage>
        <taxon>Eukaryota</taxon>
        <taxon>Sar</taxon>
        <taxon>Stramenopiles</taxon>
        <taxon>Ochrophyta</taxon>
        <taxon>Bacillariophyta</taxon>
        <taxon>Coscinodiscophyceae</taxon>
        <taxon>Thalassiosirophycidae</taxon>
        <taxon>Stephanodiscales</taxon>
        <taxon>Stephanodiscaceae</taxon>
        <taxon>Discostella</taxon>
    </lineage>
</organism>
<dbReference type="Proteomes" id="UP001530293">
    <property type="component" value="Unassembled WGS sequence"/>
</dbReference>
<gene>
    <name evidence="1" type="ORF">ACHAWU_004463</name>
</gene>
<proteinExistence type="predicted"/>
<evidence type="ECO:0000313" key="1">
    <source>
        <dbReference type="EMBL" id="KAL3757678.1"/>
    </source>
</evidence>